<sequence length="305" mass="35597">MEDPNQAVQPDFSTAEYNEARLRLISDTVDDVQAARILGSLWEINNNREKAIWAACKAEETCRAQEAEERIAEEWAELQRRAREEEEVLRLEERKKYKAKFMPIRNIKAPTGPVNIPAPYASRKLLKGEYCELYFFTNAGLAEAESFNPSVDDEALTLLKTDSGQHLWVPASATRDKASVIKDEDLTWEQFGEAALRMVEAMRNHDWPEESVQMHIDFWTALESHPWRRSPREHYKRALLLYQSQQRQRWHRSNLGSYRWSLAELNEELLNTAKDEILDNERTKQLENLRKNRSSSSPLPKREPA</sequence>
<evidence type="ECO:0000313" key="3">
    <source>
        <dbReference type="Proteomes" id="UP000054217"/>
    </source>
</evidence>
<feature type="region of interest" description="Disordered" evidence="1">
    <location>
        <begin position="281"/>
        <end position="305"/>
    </location>
</feature>
<dbReference type="Proteomes" id="UP000054217">
    <property type="component" value="Unassembled WGS sequence"/>
</dbReference>
<evidence type="ECO:0000313" key="2">
    <source>
        <dbReference type="EMBL" id="KIN97530.1"/>
    </source>
</evidence>
<feature type="compositionally biased region" description="Basic and acidic residues" evidence="1">
    <location>
        <begin position="281"/>
        <end position="290"/>
    </location>
</feature>
<proteinExistence type="predicted"/>
<accession>A0A0C3NPN5</accession>
<evidence type="ECO:0000256" key="1">
    <source>
        <dbReference type="SAM" id="MobiDB-lite"/>
    </source>
</evidence>
<dbReference type="STRING" id="870435.A0A0C3NPN5"/>
<dbReference type="HOGENOM" id="CLU_052398_0_0_1"/>
<dbReference type="OrthoDB" id="2688210at2759"/>
<reference evidence="2 3" key="1">
    <citation type="submission" date="2014-04" db="EMBL/GenBank/DDBJ databases">
        <authorList>
            <consortium name="DOE Joint Genome Institute"/>
            <person name="Kuo A."/>
            <person name="Kohler A."/>
            <person name="Costa M.D."/>
            <person name="Nagy L.G."/>
            <person name="Floudas D."/>
            <person name="Copeland A."/>
            <person name="Barry K.W."/>
            <person name="Cichocki N."/>
            <person name="Veneault-Fourrey C."/>
            <person name="LaButti K."/>
            <person name="Lindquist E.A."/>
            <person name="Lipzen A."/>
            <person name="Lundell T."/>
            <person name="Morin E."/>
            <person name="Murat C."/>
            <person name="Sun H."/>
            <person name="Tunlid A."/>
            <person name="Henrissat B."/>
            <person name="Grigoriev I.V."/>
            <person name="Hibbett D.S."/>
            <person name="Martin F."/>
            <person name="Nordberg H.P."/>
            <person name="Cantor M.N."/>
            <person name="Hua S.X."/>
        </authorList>
    </citation>
    <scope>NUCLEOTIDE SEQUENCE [LARGE SCALE GENOMIC DNA]</scope>
    <source>
        <strain evidence="2 3">Marx 270</strain>
    </source>
</reference>
<gene>
    <name evidence="2" type="ORF">M404DRAFT_32158</name>
</gene>
<dbReference type="AlphaFoldDB" id="A0A0C3NPN5"/>
<reference evidence="3" key="2">
    <citation type="submission" date="2015-01" db="EMBL/GenBank/DDBJ databases">
        <title>Evolutionary Origins and Diversification of the Mycorrhizal Mutualists.</title>
        <authorList>
            <consortium name="DOE Joint Genome Institute"/>
            <consortium name="Mycorrhizal Genomics Consortium"/>
            <person name="Kohler A."/>
            <person name="Kuo A."/>
            <person name="Nagy L.G."/>
            <person name="Floudas D."/>
            <person name="Copeland A."/>
            <person name="Barry K.W."/>
            <person name="Cichocki N."/>
            <person name="Veneault-Fourrey C."/>
            <person name="LaButti K."/>
            <person name="Lindquist E.A."/>
            <person name="Lipzen A."/>
            <person name="Lundell T."/>
            <person name="Morin E."/>
            <person name="Murat C."/>
            <person name="Riley R."/>
            <person name="Ohm R."/>
            <person name="Sun H."/>
            <person name="Tunlid A."/>
            <person name="Henrissat B."/>
            <person name="Grigoriev I.V."/>
            <person name="Hibbett D.S."/>
            <person name="Martin F."/>
        </authorList>
    </citation>
    <scope>NUCLEOTIDE SEQUENCE [LARGE SCALE GENOMIC DNA]</scope>
    <source>
        <strain evidence="3">Marx 270</strain>
    </source>
</reference>
<protein>
    <submittedName>
        <fullName evidence="2">Uncharacterized protein</fullName>
    </submittedName>
</protein>
<organism evidence="2 3">
    <name type="scientific">Pisolithus tinctorius Marx 270</name>
    <dbReference type="NCBI Taxonomy" id="870435"/>
    <lineage>
        <taxon>Eukaryota</taxon>
        <taxon>Fungi</taxon>
        <taxon>Dikarya</taxon>
        <taxon>Basidiomycota</taxon>
        <taxon>Agaricomycotina</taxon>
        <taxon>Agaricomycetes</taxon>
        <taxon>Agaricomycetidae</taxon>
        <taxon>Boletales</taxon>
        <taxon>Sclerodermatineae</taxon>
        <taxon>Pisolithaceae</taxon>
        <taxon>Pisolithus</taxon>
    </lineage>
</organism>
<name>A0A0C3NPN5_PISTI</name>
<keyword evidence="3" id="KW-1185">Reference proteome</keyword>
<dbReference type="InParanoid" id="A0A0C3NPN5"/>
<dbReference type="EMBL" id="KN832027">
    <property type="protein sequence ID" value="KIN97530.1"/>
    <property type="molecule type" value="Genomic_DNA"/>
</dbReference>